<name>L8FTM8_PSED2</name>
<evidence type="ECO:0000256" key="1">
    <source>
        <dbReference type="SAM" id="SignalP"/>
    </source>
</evidence>
<keyword evidence="3" id="KW-1185">Reference proteome</keyword>
<keyword evidence="1" id="KW-0732">Signal</keyword>
<feature type="signal peptide" evidence="1">
    <location>
        <begin position="1"/>
        <end position="22"/>
    </location>
</feature>
<organism evidence="2 3">
    <name type="scientific">Pseudogymnoascus destructans (strain ATCC MYA-4855 / 20631-21)</name>
    <name type="common">Bat white-nose syndrome fungus</name>
    <name type="synonym">Geomyces destructans</name>
    <dbReference type="NCBI Taxonomy" id="658429"/>
    <lineage>
        <taxon>Eukaryota</taxon>
        <taxon>Fungi</taxon>
        <taxon>Dikarya</taxon>
        <taxon>Ascomycota</taxon>
        <taxon>Pezizomycotina</taxon>
        <taxon>Leotiomycetes</taxon>
        <taxon>Thelebolales</taxon>
        <taxon>Thelebolaceae</taxon>
        <taxon>Pseudogymnoascus</taxon>
    </lineage>
</organism>
<dbReference type="HOGENOM" id="CLU_2078672_0_0_1"/>
<dbReference type="InParanoid" id="L8FTM8"/>
<proteinExistence type="predicted"/>
<dbReference type="SUPFAM" id="SSF53187">
    <property type="entry name" value="Zn-dependent exopeptidases"/>
    <property type="match status" value="1"/>
</dbReference>
<sequence length="118" mass="12419">MRLKSILVSTTALMLMAGTAMAQQADPARLNEHTRVLASDEFEGRGVATPGEQKTVDYLVGQFAALGLEPGGPDGQWVQVAHLSRTQQSGPATIVARTPGGEVALRRGPDVLVASDRP</sequence>
<dbReference type="STRING" id="658429.L8FTM8"/>
<protein>
    <recommendedName>
        <fullName evidence="4">Peptidase M20 dimerisation domain-containing protein</fullName>
    </recommendedName>
</protein>
<dbReference type="EMBL" id="GL574931">
    <property type="protein sequence ID" value="ELR04315.1"/>
    <property type="molecule type" value="Genomic_DNA"/>
</dbReference>
<dbReference type="AlphaFoldDB" id="L8FTM8"/>
<accession>L8FTM8</accession>
<evidence type="ECO:0008006" key="4">
    <source>
        <dbReference type="Google" id="ProtNLM"/>
    </source>
</evidence>
<evidence type="ECO:0000313" key="3">
    <source>
        <dbReference type="Proteomes" id="UP000011064"/>
    </source>
</evidence>
<evidence type="ECO:0000313" key="2">
    <source>
        <dbReference type="EMBL" id="ELR04315.1"/>
    </source>
</evidence>
<feature type="non-terminal residue" evidence="2">
    <location>
        <position position="118"/>
    </location>
</feature>
<dbReference type="VEuPathDB" id="FungiDB:GMDG_09024"/>
<reference evidence="3" key="1">
    <citation type="submission" date="2010-09" db="EMBL/GenBank/DDBJ databases">
        <title>The genome sequence of Geomyces destructans 20631-21.</title>
        <authorList>
            <consortium name="The Broad Institute Genome Sequencing Platform"/>
            <person name="Cuomo C.A."/>
            <person name="Blehert D.S."/>
            <person name="Lorch J.M."/>
            <person name="Young S.K."/>
            <person name="Zeng Q."/>
            <person name="Gargeya S."/>
            <person name="Fitzgerald M."/>
            <person name="Haas B."/>
            <person name="Abouelleil A."/>
            <person name="Alvarado L."/>
            <person name="Arachchi H.M."/>
            <person name="Berlin A."/>
            <person name="Brown A."/>
            <person name="Chapman S.B."/>
            <person name="Chen Z."/>
            <person name="Dunbar C."/>
            <person name="Freedman E."/>
            <person name="Gearin G."/>
            <person name="Gellesch M."/>
            <person name="Goldberg J."/>
            <person name="Griggs A."/>
            <person name="Gujja S."/>
            <person name="Heiman D."/>
            <person name="Howarth C."/>
            <person name="Larson L."/>
            <person name="Lui A."/>
            <person name="MacDonald P.J.P."/>
            <person name="Montmayeur A."/>
            <person name="Murphy C."/>
            <person name="Neiman D."/>
            <person name="Pearson M."/>
            <person name="Priest M."/>
            <person name="Roberts A."/>
            <person name="Saif S."/>
            <person name="Shea T."/>
            <person name="Shenoy N."/>
            <person name="Sisk P."/>
            <person name="Stolte C."/>
            <person name="Sykes S."/>
            <person name="Wortman J."/>
            <person name="Nusbaum C."/>
            <person name="Birren B."/>
        </authorList>
    </citation>
    <scope>NUCLEOTIDE SEQUENCE [LARGE SCALE GENOMIC DNA]</scope>
    <source>
        <strain evidence="3">ATCC MYA-4855 / 20631-21</strain>
    </source>
</reference>
<feature type="chain" id="PRO_5003989545" description="Peptidase M20 dimerisation domain-containing protein" evidence="1">
    <location>
        <begin position="23"/>
        <end position="118"/>
    </location>
</feature>
<dbReference type="Proteomes" id="UP000011064">
    <property type="component" value="Unassembled WGS sequence"/>
</dbReference>
<dbReference type="Gene3D" id="3.40.630.10">
    <property type="entry name" value="Zn peptidases"/>
    <property type="match status" value="1"/>
</dbReference>
<gene>
    <name evidence="2" type="ORF">GMDG_09024</name>
</gene>